<dbReference type="PROSITE" id="PS51257">
    <property type="entry name" value="PROKAR_LIPOPROTEIN"/>
    <property type="match status" value="1"/>
</dbReference>
<accession>A0A518AHT0</accession>
<organism evidence="1 2">
    <name type="scientific">Aeoliella mucimassa</name>
    <dbReference type="NCBI Taxonomy" id="2527972"/>
    <lineage>
        <taxon>Bacteria</taxon>
        <taxon>Pseudomonadati</taxon>
        <taxon>Planctomycetota</taxon>
        <taxon>Planctomycetia</taxon>
        <taxon>Pirellulales</taxon>
        <taxon>Lacipirellulaceae</taxon>
        <taxon>Aeoliella</taxon>
    </lineage>
</organism>
<evidence type="ECO:0008006" key="3">
    <source>
        <dbReference type="Google" id="ProtNLM"/>
    </source>
</evidence>
<reference evidence="1 2" key="1">
    <citation type="submission" date="2019-02" db="EMBL/GenBank/DDBJ databases">
        <title>Deep-cultivation of Planctomycetes and their phenomic and genomic characterization uncovers novel biology.</title>
        <authorList>
            <person name="Wiegand S."/>
            <person name="Jogler M."/>
            <person name="Boedeker C."/>
            <person name="Pinto D."/>
            <person name="Vollmers J."/>
            <person name="Rivas-Marin E."/>
            <person name="Kohn T."/>
            <person name="Peeters S.H."/>
            <person name="Heuer A."/>
            <person name="Rast P."/>
            <person name="Oberbeckmann S."/>
            <person name="Bunk B."/>
            <person name="Jeske O."/>
            <person name="Meyerdierks A."/>
            <person name="Storesund J.E."/>
            <person name="Kallscheuer N."/>
            <person name="Luecker S."/>
            <person name="Lage O.M."/>
            <person name="Pohl T."/>
            <person name="Merkel B.J."/>
            <person name="Hornburger P."/>
            <person name="Mueller R.-W."/>
            <person name="Bruemmer F."/>
            <person name="Labrenz M."/>
            <person name="Spormann A.M."/>
            <person name="Op den Camp H."/>
            <person name="Overmann J."/>
            <person name="Amann R."/>
            <person name="Jetten M.S.M."/>
            <person name="Mascher T."/>
            <person name="Medema M.H."/>
            <person name="Devos D.P."/>
            <person name="Kaster A.-K."/>
            <person name="Ovreas L."/>
            <person name="Rohde M."/>
            <person name="Galperin M.Y."/>
            <person name="Jogler C."/>
        </authorList>
    </citation>
    <scope>NUCLEOTIDE SEQUENCE [LARGE SCALE GENOMIC DNA]</scope>
    <source>
        <strain evidence="1 2">Pan181</strain>
    </source>
</reference>
<protein>
    <recommendedName>
        <fullName evidence="3">Flagellar protein FliL</fullName>
    </recommendedName>
</protein>
<dbReference type="KEGG" id="amuc:Pan181_04720"/>
<gene>
    <name evidence="1" type="ORF">Pan181_04720</name>
</gene>
<evidence type="ECO:0000313" key="2">
    <source>
        <dbReference type="Proteomes" id="UP000315750"/>
    </source>
</evidence>
<keyword evidence="2" id="KW-1185">Reference proteome</keyword>
<sequence length="151" mass="16620" precursor="true">MVQVARCAAIALGCAVLTGCGSSGKSPFERFERLPTVEDLSTVDLGEYVVPIPVYPGDGAGPTAATQVQIEFELYAAVLPEYERTLTSNFERLQGRFRNKVIEVCRNTAMEDLLDPTLTTLKARLADELKPFIGDSHIERIHIADPQVKRL</sequence>
<dbReference type="AlphaFoldDB" id="A0A518AHT0"/>
<evidence type="ECO:0000313" key="1">
    <source>
        <dbReference type="EMBL" id="QDU54291.1"/>
    </source>
</evidence>
<dbReference type="Proteomes" id="UP000315750">
    <property type="component" value="Chromosome"/>
</dbReference>
<proteinExistence type="predicted"/>
<dbReference type="EMBL" id="CP036278">
    <property type="protein sequence ID" value="QDU54291.1"/>
    <property type="molecule type" value="Genomic_DNA"/>
</dbReference>
<name>A0A518AHT0_9BACT</name>